<keyword evidence="1" id="KW-0472">Membrane</keyword>
<dbReference type="RefSeq" id="WP_246523312.1">
    <property type="nucleotide sequence ID" value="NZ_JAAEDL010000012.1"/>
</dbReference>
<keyword evidence="1" id="KW-1133">Transmembrane helix</keyword>
<evidence type="ECO:0000256" key="1">
    <source>
        <dbReference type="SAM" id="Phobius"/>
    </source>
</evidence>
<proteinExistence type="predicted"/>
<name>A0A9X9XCT9_9PROT</name>
<keyword evidence="3" id="KW-1185">Reference proteome</keyword>
<sequence>MIRRLHPIAGMTALLCILGFWTATALSELTGSAEAIRTAKTAILWGMVVLVPAMAMAGGTGFRLGGKAAQPRIAAKRRRMPLIAANGLLILLPSAIFLQARAAAGDFGTGFLVVQAIELAAGALNITLMGLMVRDGLALSGRLARRRAA</sequence>
<comment type="caution">
    <text evidence="2">The sequence shown here is derived from an EMBL/GenBank/DDBJ whole genome shotgun (WGS) entry which is preliminary data.</text>
</comment>
<organism evidence="2 3">
    <name type="scientific">Neoroseomonas eburnea</name>
    <dbReference type="NCBI Taxonomy" id="1346889"/>
    <lineage>
        <taxon>Bacteria</taxon>
        <taxon>Pseudomonadati</taxon>
        <taxon>Pseudomonadota</taxon>
        <taxon>Alphaproteobacteria</taxon>
        <taxon>Acetobacterales</taxon>
        <taxon>Acetobacteraceae</taxon>
        <taxon>Neoroseomonas</taxon>
    </lineage>
</organism>
<feature type="transmembrane region" description="Helical" evidence="1">
    <location>
        <begin position="82"/>
        <end position="100"/>
    </location>
</feature>
<protein>
    <recommendedName>
        <fullName evidence="4">Transmembrane protein</fullName>
    </recommendedName>
</protein>
<dbReference type="AlphaFoldDB" id="A0A9X9XCT9"/>
<accession>A0A9X9XCT9</accession>
<keyword evidence="1" id="KW-0812">Transmembrane</keyword>
<gene>
    <name evidence="2" type="ORF">GXW74_13600</name>
</gene>
<feature type="transmembrane region" description="Helical" evidence="1">
    <location>
        <begin position="43"/>
        <end position="62"/>
    </location>
</feature>
<feature type="transmembrane region" description="Helical" evidence="1">
    <location>
        <begin position="112"/>
        <end position="133"/>
    </location>
</feature>
<reference evidence="2" key="1">
    <citation type="submission" date="2020-01" db="EMBL/GenBank/DDBJ databases">
        <authorList>
            <person name="Rat A."/>
        </authorList>
    </citation>
    <scope>NUCLEOTIDE SEQUENCE</scope>
    <source>
        <strain evidence="2">LMG 31228</strain>
    </source>
</reference>
<dbReference type="Proteomes" id="UP001138709">
    <property type="component" value="Unassembled WGS sequence"/>
</dbReference>
<evidence type="ECO:0008006" key="4">
    <source>
        <dbReference type="Google" id="ProtNLM"/>
    </source>
</evidence>
<evidence type="ECO:0000313" key="2">
    <source>
        <dbReference type="EMBL" id="MBR0681525.1"/>
    </source>
</evidence>
<dbReference type="EMBL" id="JAAEDL010000012">
    <property type="protein sequence ID" value="MBR0681525.1"/>
    <property type="molecule type" value="Genomic_DNA"/>
</dbReference>
<reference evidence="2" key="2">
    <citation type="journal article" date="2021" name="Syst. Appl. Microbiol.">
        <title>Roseomonas hellenica sp. nov., isolated from roots of wild-growing Alkanna tinctoria.</title>
        <authorList>
            <person name="Rat A."/>
            <person name="Naranjo H.D."/>
            <person name="Lebbe L."/>
            <person name="Cnockaert M."/>
            <person name="Krigas N."/>
            <person name="Grigoriadou K."/>
            <person name="Maloupa E."/>
            <person name="Willems A."/>
        </authorList>
    </citation>
    <scope>NUCLEOTIDE SEQUENCE</scope>
    <source>
        <strain evidence="2">LMG 31228</strain>
    </source>
</reference>
<evidence type="ECO:0000313" key="3">
    <source>
        <dbReference type="Proteomes" id="UP001138709"/>
    </source>
</evidence>